<proteinExistence type="predicted"/>
<feature type="non-terminal residue" evidence="2">
    <location>
        <position position="151"/>
    </location>
</feature>
<evidence type="ECO:0000256" key="1">
    <source>
        <dbReference type="SAM" id="MobiDB-lite"/>
    </source>
</evidence>
<feature type="compositionally biased region" description="Polar residues" evidence="1">
    <location>
        <begin position="42"/>
        <end position="53"/>
    </location>
</feature>
<feature type="region of interest" description="Disordered" evidence="1">
    <location>
        <begin position="42"/>
        <end position="82"/>
    </location>
</feature>
<accession>A0A2K2DKW5</accession>
<evidence type="ECO:0000313" key="2">
    <source>
        <dbReference type="EMBL" id="PNT74915.1"/>
    </source>
</evidence>
<name>A0A2K2DKW5_BRADI</name>
<dbReference type="Proteomes" id="UP000008810">
    <property type="component" value="Chromosome 1"/>
</dbReference>
<evidence type="ECO:0000313" key="4">
    <source>
        <dbReference type="Proteomes" id="UP000008810"/>
    </source>
</evidence>
<protein>
    <submittedName>
        <fullName evidence="2 3">Uncharacterized protein</fullName>
    </submittedName>
</protein>
<dbReference type="EnsemblPlants" id="PNT74915">
    <property type="protein sequence ID" value="PNT74915"/>
    <property type="gene ID" value="BRADI_1g24402v3"/>
</dbReference>
<gene>
    <name evidence="2" type="ORF">BRADI_1g24402v3</name>
</gene>
<reference evidence="3" key="3">
    <citation type="submission" date="2018-08" db="UniProtKB">
        <authorList>
            <consortium name="EnsemblPlants"/>
        </authorList>
    </citation>
    <scope>IDENTIFICATION</scope>
    <source>
        <strain evidence="3">cv. Bd21</strain>
    </source>
</reference>
<sequence length="151" mass="15404">MNGRAPRQTKPTKPMMEEVLVNTYKVARSLDTNGYLPLRAMSSSCSAAGQQSVRAARGGLPRPRRPSSRPTPGPGAGGGSEAAWGRAGCNWWGAAGAGGQQAAAVATPRRQACSSRGSGGRGRVPTGNRDLVRRALSPPAAATGGRGAALR</sequence>
<dbReference type="InParanoid" id="A0A2K2DKW5"/>
<dbReference type="Gramene" id="PNT74915">
    <property type="protein sequence ID" value="PNT74915"/>
    <property type="gene ID" value="BRADI_1g24402v3"/>
</dbReference>
<reference evidence="2" key="2">
    <citation type="submission" date="2017-06" db="EMBL/GenBank/DDBJ databases">
        <title>WGS assembly of Brachypodium distachyon.</title>
        <authorList>
            <consortium name="The International Brachypodium Initiative"/>
            <person name="Lucas S."/>
            <person name="Harmon-Smith M."/>
            <person name="Lail K."/>
            <person name="Tice H."/>
            <person name="Grimwood J."/>
            <person name="Bruce D."/>
            <person name="Barry K."/>
            <person name="Shu S."/>
            <person name="Lindquist E."/>
            <person name="Wang M."/>
            <person name="Pitluck S."/>
            <person name="Vogel J.P."/>
            <person name="Garvin D.F."/>
            <person name="Mockler T.C."/>
            <person name="Schmutz J."/>
            <person name="Rokhsar D."/>
            <person name="Bevan M.W."/>
        </authorList>
    </citation>
    <scope>NUCLEOTIDE SEQUENCE</scope>
    <source>
        <strain evidence="2">Bd21</strain>
    </source>
</reference>
<reference evidence="2 3" key="1">
    <citation type="journal article" date="2010" name="Nature">
        <title>Genome sequencing and analysis of the model grass Brachypodium distachyon.</title>
        <authorList>
            <consortium name="International Brachypodium Initiative"/>
        </authorList>
    </citation>
    <scope>NUCLEOTIDE SEQUENCE [LARGE SCALE GENOMIC DNA]</scope>
    <source>
        <strain evidence="2 3">Bd21</strain>
    </source>
</reference>
<dbReference type="AlphaFoldDB" id="A0A2K2DKW5"/>
<evidence type="ECO:0000313" key="3">
    <source>
        <dbReference type="EnsemblPlants" id="PNT74915"/>
    </source>
</evidence>
<keyword evidence="4" id="KW-1185">Reference proteome</keyword>
<feature type="region of interest" description="Disordered" evidence="1">
    <location>
        <begin position="98"/>
        <end position="151"/>
    </location>
</feature>
<dbReference type="EMBL" id="CM000880">
    <property type="protein sequence ID" value="PNT74915.1"/>
    <property type="molecule type" value="Genomic_DNA"/>
</dbReference>
<organism evidence="2">
    <name type="scientific">Brachypodium distachyon</name>
    <name type="common">Purple false brome</name>
    <name type="synonym">Trachynia distachya</name>
    <dbReference type="NCBI Taxonomy" id="15368"/>
    <lineage>
        <taxon>Eukaryota</taxon>
        <taxon>Viridiplantae</taxon>
        <taxon>Streptophyta</taxon>
        <taxon>Embryophyta</taxon>
        <taxon>Tracheophyta</taxon>
        <taxon>Spermatophyta</taxon>
        <taxon>Magnoliopsida</taxon>
        <taxon>Liliopsida</taxon>
        <taxon>Poales</taxon>
        <taxon>Poaceae</taxon>
        <taxon>BOP clade</taxon>
        <taxon>Pooideae</taxon>
        <taxon>Stipodae</taxon>
        <taxon>Brachypodieae</taxon>
        <taxon>Brachypodium</taxon>
    </lineage>
</organism>